<dbReference type="AlphaFoldDB" id="A0A183ILK6"/>
<reference evidence="2 3" key="2">
    <citation type="submission" date="2018-11" db="EMBL/GenBank/DDBJ databases">
        <authorList>
            <consortium name="Pathogen Informatics"/>
        </authorList>
    </citation>
    <scope>NUCLEOTIDE SEQUENCE [LARGE SCALE GENOMIC DNA]</scope>
</reference>
<dbReference type="Proteomes" id="UP000270296">
    <property type="component" value="Unassembled WGS sequence"/>
</dbReference>
<keyword evidence="3" id="KW-1185">Reference proteome</keyword>
<dbReference type="EMBL" id="UZAM01008358">
    <property type="protein sequence ID" value="VDP04576.1"/>
    <property type="molecule type" value="Genomic_DNA"/>
</dbReference>
<sequence>MRKQDVGDRGEVSYKTPVVPPPKWQEKKEDFPPYRQSIALVTDNDMEQRSRATSTGAKSMNLVVDLSLGNEAFDAGALRCAITFLFRKLVSLSTITENAYGNKSMSFG</sequence>
<gene>
    <name evidence="2" type="ORF">SBAD_LOCUS4502</name>
</gene>
<proteinExistence type="predicted"/>
<accession>A0A183ILK6</accession>
<organism evidence="4">
    <name type="scientific">Soboliphyme baturini</name>
    <dbReference type="NCBI Taxonomy" id="241478"/>
    <lineage>
        <taxon>Eukaryota</taxon>
        <taxon>Metazoa</taxon>
        <taxon>Ecdysozoa</taxon>
        <taxon>Nematoda</taxon>
        <taxon>Enoplea</taxon>
        <taxon>Dorylaimia</taxon>
        <taxon>Dioctophymatida</taxon>
        <taxon>Dioctophymatoidea</taxon>
        <taxon>Soboliphymatidae</taxon>
        <taxon>Soboliphyme</taxon>
    </lineage>
</organism>
<reference evidence="4" key="1">
    <citation type="submission" date="2016-06" db="UniProtKB">
        <authorList>
            <consortium name="WormBaseParasite"/>
        </authorList>
    </citation>
    <scope>IDENTIFICATION</scope>
</reference>
<feature type="compositionally biased region" description="Basic and acidic residues" evidence="1">
    <location>
        <begin position="1"/>
        <end position="12"/>
    </location>
</feature>
<evidence type="ECO:0000313" key="2">
    <source>
        <dbReference type="EMBL" id="VDP04576.1"/>
    </source>
</evidence>
<evidence type="ECO:0000313" key="4">
    <source>
        <dbReference type="WBParaSite" id="SBAD_0000469401-mRNA-1"/>
    </source>
</evidence>
<name>A0A183ILK6_9BILA</name>
<feature type="region of interest" description="Disordered" evidence="1">
    <location>
        <begin position="1"/>
        <end position="30"/>
    </location>
</feature>
<dbReference type="WBParaSite" id="SBAD_0000469401-mRNA-1">
    <property type="protein sequence ID" value="SBAD_0000469401-mRNA-1"/>
    <property type="gene ID" value="SBAD_0000469401"/>
</dbReference>
<evidence type="ECO:0000256" key="1">
    <source>
        <dbReference type="SAM" id="MobiDB-lite"/>
    </source>
</evidence>
<evidence type="ECO:0000313" key="3">
    <source>
        <dbReference type="Proteomes" id="UP000270296"/>
    </source>
</evidence>
<protein>
    <submittedName>
        <fullName evidence="2 4">Uncharacterized protein</fullName>
    </submittedName>
</protein>